<evidence type="ECO:0000259" key="4">
    <source>
        <dbReference type="Pfam" id="PF06458"/>
    </source>
</evidence>
<dbReference type="Gene3D" id="2.60.40.4300">
    <property type="match status" value="1"/>
</dbReference>
<feature type="domain" description="MucBP" evidence="4">
    <location>
        <begin position="398"/>
        <end position="470"/>
    </location>
</feature>
<evidence type="ECO:0000256" key="2">
    <source>
        <dbReference type="SAM" id="MobiDB-lite"/>
    </source>
</evidence>
<keyword evidence="1" id="KW-0677">Repeat</keyword>
<evidence type="ECO:0000256" key="3">
    <source>
        <dbReference type="SAM" id="Phobius"/>
    </source>
</evidence>
<dbReference type="InterPro" id="IPR056573">
    <property type="entry name" value="Lectin_L-type_dom"/>
</dbReference>
<dbReference type="Pfam" id="PF17966">
    <property type="entry name" value="Muc_B2"/>
    <property type="match status" value="1"/>
</dbReference>
<dbReference type="InterPro" id="IPR009459">
    <property type="entry name" value="MucBP_dom"/>
</dbReference>
<dbReference type="Pfam" id="PF06458">
    <property type="entry name" value="MucBP"/>
    <property type="match status" value="1"/>
</dbReference>
<accession>A0A5B7Y5D4</accession>
<feature type="region of interest" description="Disordered" evidence="2">
    <location>
        <begin position="609"/>
        <end position="692"/>
    </location>
</feature>
<dbReference type="Pfam" id="PF18483">
    <property type="entry name" value="Lectin_L-type_dom"/>
    <property type="match status" value="1"/>
</dbReference>
<dbReference type="EMBL" id="CP031198">
    <property type="protein sequence ID" value="QCZ54349.1"/>
    <property type="molecule type" value="Genomic_DNA"/>
</dbReference>
<evidence type="ECO:0000313" key="6">
    <source>
        <dbReference type="EMBL" id="QCZ54349.1"/>
    </source>
</evidence>
<name>A0A5B7Y5D4_LEVBR</name>
<dbReference type="RefSeq" id="WP_225430726.1">
    <property type="nucleotide sequence ID" value="NZ_CP031198.1"/>
</dbReference>
<reference evidence="6 7" key="1">
    <citation type="submission" date="2018-07" db="EMBL/GenBank/DDBJ databases">
        <authorList>
            <person name="Feyereisen M."/>
        </authorList>
    </citation>
    <scope>NUCLEOTIDE SEQUENCE [LARGE SCALE GENOMIC DNA]</scope>
    <source>
        <strain evidence="6 7">UCCLBBS449</strain>
    </source>
</reference>
<dbReference type="AlphaFoldDB" id="A0A5B7Y5D4"/>
<evidence type="ECO:0000256" key="1">
    <source>
        <dbReference type="ARBA" id="ARBA00022737"/>
    </source>
</evidence>
<feature type="region of interest" description="Disordered" evidence="2">
    <location>
        <begin position="95"/>
        <end position="119"/>
    </location>
</feature>
<feature type="domain" description="Mub B2-like" evidence="5">
    <location>
        <begin position="477"/>
        <end position="602"/>
    </location>
</feature>
<dbReference type="Gene3D" id="2.60.120.200">
    <property type="match status" value="1"/>
</dbReference>
<dbReference type="CDD" id="cd01951">
    <property type="entry name" value="lectin_L-type"/>
    <property type="match status" value="1"/>
</dbReference>
<feature type="compositionally biased region" description="Low complexity" evidence="2">
    <location>
        <begin position="647"/>
        <end position="665"/>
    </location>
</feature>
<dbReference type="Proteomes" id="UP000307074">
    <property type="component" value="Chromosome"/>
</dbReference>
<protein>
    <submittedName>
        <fullName evidence="6">Uncharacterized protein</fullName>
    </submittedName>
</protein>
<proteinExistence type="predicted"/>
<evidence type="ECO:0000313" key="7">
    <source>
        <dbReference type="Proteomes" id="UP000307074"/>
    </source>
</evidence>
<keyword evidence="3" id="KW-1133">Transmembrane helix</keyword>
<dbReference type="PANTHER" id="PTHR10068">
    <property type="entry name" value="BONE MARROW PROTEOGLYCAN"/>
    <property type="match status" value="1"/>
</dbReference>
<dbReference type="InterPro" id="IPR013320">
    <property type="entry name" value="ConA-like_dom_sf"/>
</dbReference>
<organism evidence="6 7">
    <name type="scientific">Levilactobacillus brevis</name>
    <name type="common">Lactobacillus brevis</name>
    <dbReference type="NCBI Taxonomy" id="1580"/>
    <lineage>
        <taxon>Bacteria</taxon>
        <taxon>Bacillati</taxon>
        <taxon>Bacillota</taxon>
        <taxon>Bacilli</taxon>
        <taxon>Lactobacillales</taxon>
        <taxon>Lactobacillaceae</taxon>
        <taxon>Levilactobacillus</taxon>
    </lineage>
</organism>
<keyword evidence="3" id="KW-0812">Transmembrane</keyword>
<gene>
    <name evidence="6" type="ORF">UCCLBBS449_2447</name>
</gene>
<dbReference type="InterPro" id="IPR041495">
    <property type="entry name" value="Mub_B2"/>
</dbReference>
<dbReference type="Gene3D" id="3.10.20.320">
    <property type="entry name" value="Putative peptidoglycan bound protein (lpxtg motif)"/>
    <property type="match status" value="1"/>
</dbReference>
<feature type="transmembrane region" description="Helical" evidence="3">
    <location>
        <begin position="730"/>
        <end position="747"/>
    </location>
</feature>
<evidence type="ECO:0000259" key="5">
    <source>
        <dbReference type="Pfam" id="PF17966"/>
    </source>
</evidence>
<dbReference type="PANTHER" id="PTHR10068:SF14">
    <property type="entry name" value="CELL WALL ADHESIN EAP1"/>
    <property type="match status" value="1"/>
</dbReference>
<sequence>MERGWKRHQRLWLFSGVLVFGVGLTVLPAAADGVDTAPPATTADAVSTPISHATNSDVTTDQSVTVADSVTHHVSTTGAAVAPTNAAANNVTSRPTATVMGSDSTTVPVNKSPTTSTAPLAQQSHVAAPVAKPVMATQRPAYIHVDQDNFTQYFDLNGSATYDKPTGIVTVTPDKNDQVGNFALKPKIDASTNFTLLGQVNLGNRTSATGGADGIGFAFHNGNSTDIGNAGGNLGIGGLIDALGFKLDTWHNGAHMPEALRSGAQVSTTDANGYGWANDPDPAQFGGFVTTTDQQIKAIDGHAYDRWWAQTDFNSVQALQSNDLNGQFHNFKVSYDGQSRELQVTYEETNGHVLTWTKLAPVDRQAFAMVVSASTGGAKNLQQFKLESFDFQQAATMNVQYVDLNGRQLAQATVNYPDGAVVNGTYATSQLDISGYHFVNMGDNPTTGISSPANGYLNRVGDNGTVIYVYDQNPVDYATTTRVVHEMIHYLNEQQQVIAPSYQAQPITFLQVKDPTNGSISTYYSLGNNEVPLLNTAGQPLVTSTVRWIPGEASTFSPVTNPNVQGYQAVSTDALNSNLSEIAAQMVTTTSKDLDLTVYYQSLIAPTMIPDKPSEPAKPDLPQVPIVPSEPGKPAEPVLSQRPIIPSTPVKPTPLVVPTTPAMPTKPVVPSRPSRPDQMAVSTKHPTRGQQPKRVIVSTIRSRSQRPVTTLTDKQVTLPRTNENVATVNWWAWILVIGGWLGSLVWWRRSRP</sequence>
<keyword evidence="3" id="KW-0472">Membrane</keyword>
<feature type="transmembrane region" description="Helical" evidence="3">
    <location>
        <begin position="12"/>
        <end position="31"/>
    </location>
</feature>
<dbReference type="SUPFAM" id="SSF49899">
    <property type="entry name" value="Concanavalin A-like lectins/glucanases"/>
    <property type="match status" value="1"/>
</dbReference>